<name>A0A815YJA6_9BILA</name>
<sequence>MIAMDKADTCMHCRTAKFSAYNRKH</sequence>
<organism evidence="1 2">
    <name type="scientific">Adineta steineri</name>
    <dbReference type="NCBI Taxonomy" id="433720"/>
    <lineage>
        <taxon>Eukaryota</taxon>
        <taxon>Metazoa</taxon>
        <taxon>Spiralia</taxon>
        <taxon>Gnathifera</taxon>
        <taxon>Rotifera</taxon>
        <taxon>Eurotatoria</taxon>
        <taxon>Bdelloidea</taxon>
        <taxon>Adinetida</taxon>
        <taxon>Adinetidae</taxon>
        <taxon>Adineta</taxon>
    </lineage>
</organism>
<feature type="non-terminal residue" evidence="1">
    <location>
        <position position="1"/>
    </location>
</feature>
<evidence type="ECO:0000313" key="1">
    <source>
        <dbReference type="EMBL" id="CAF1570983.1"/>
    </source>
</evidence>
<comment type="caution">
    <text evidence="1">The sequence shown here is derived from an EMBL/GenBank/DDBJ whole genome shotgun (WGS) entry which is preliminary data.</text>
</comment>
<dbReference type="EMBL" id="CAJNOG010009131">
    <property type="protein sequence ID" value="CAF1570983.1"/>
    <property type="molecule type" value="Genomic_DNA"/>
</dbReference>
<protein>
    <submittedName>
        <fullName evidence="1">Uncharacterized protein</fullName>
    </submittedName>
</protein>
<gene>
    <name evidence="1" type="ORF">JYZ213_LOCUS47346</name>
</gene>
<accession>A0A815YJA6</accession>
<dbReference type="AlphaFoldDB" id="A0A815YJA6"/>
<reference evidence="1" key="1">
    <citation type="submission" date="2021-02" db="EMBL/GenBank/DDBJ databases">
        <authorList>
            <person name="Nowell W R."/>
        </authorList>
    </citation>
    <scope>NUCLEOTIDE SEQUENCE</scope>
</reference>
<dbReference type="Proteomes" id="UP000663845">
    <property type="component" value="Unassembled WGS sequence"/>
</dbReference>
<proteinExistence type="predicted"/>
<evidence type="ECO:0000313" key="2">
    <source>
        <dbReference type="Proteomes" id="UP000663845"/>
    </source>
</evidence>